<name>A0ABP7M6K2_9GAMM</name>
<proteinExistence type="predicted"/>
<dbReference type="InterPro" id="IPR023393">
    <property type="entry name" value="START-like_dom_sf"/>
</dbReference>
<evidence type="ECO:0008006" key="3">
    <source>
        <dbReference type="Google" id="ProtNLM"/>
    </source>
</evidence>
<dbReference type="Gene3D" id="3.30.530.20">
    <property type="match status" value="1"/>
</dbReference>
<protein>
    <recommendedName>
        <fullName evidence="3">Ligand-binding SRPBCC domain-containing protein</fullName>
    </recommendedName>
</protein>
<dbReference type="SUPFAM" id="SSF55961">
    <property type="entry name" value="Bet v1-like"/>
    <property type="match status" value="1"/>
</dbReference>
<accession>A0ABP7M6K2</accession>
<sequence length="148" mass="16947">MVRLTFKSTLNAKPEDVWAWALSEKGINSELRPLLKMTALSSMTAETANELTLGQPIAHSWLMLFGIIPIDRSELTFVEFESGKRFLEQSPMFSMKQWQHERVILPAESGTVITDTLLFDSLLWNPLSKIMVSVLFRNRHKKLKAHFG</sequence>
<keyword evidence="2" id="KW-1185">Reference proteome</keyword>
<dbReference type="Proteomes" id="UP001501565">
    <property type="component" value="Unassembled WGS sequence"/>
</dbReference>
<evidence type="ECO:0000313" key="2">
    <source>
        <dbReference type="Proteomes" id="UP001501565"/>
    </source>
</evidence>
<evidence type="ECO:0000313" key="1">
    <source>
        <dbReference type="EMBL" id="GAA3916292.1"/>
    </source>
</evidence>
<dbReference type="RefSeq" id="WP_344795872.1">
    <property type="nucleotide sequence ID" value="NZ_BAABBN010000004.1"/>
</dbReference>
<gene>
    <name evidence="1" type="ORF">GCM10022277_08750</name>
</gene>
<dbReference type="EMBL" id="BAABBN010000004">
    <property type="protein sequence ID" value="GAA3916292.1"/>
    <property type="molecule type" value="Genomic_DNA"/>
</dbReference>
<comment type="caution">
    <text evidence="1">The sequence shown here is derived from an EMBL/GenBank/DDBJ whole genome shotgun (WGS) entry which is preliminary data.</text>
</comment>
<reference evidence="2" key="1">
    <citation type="journal article" date="2019" name="Int. J. Syst. Evol. Microbiol.">
        <title>The Global Catalogue of Microorganisms (GCM) 10K type strain sequencing project: providing services to taxonomists for standard genome sequencing and annotation.</title>
        <authorList>
            <consortium name="The Broad Institute Genomics Platform"/>
            <consortium name="The Broad Institute Genome Sequencing Center for Infectious Disease"/>
            <person name="Wu L."/>
            <person name="Ma J."/>
        </authorList>
    </citation>
    <scope>NUCLEOTIDE SEQUENCE [LARGE SCALE GENOMIC DNA]</scope>
    <source>
        <strain evidence="2">JCM 17551</strain>
    </source>
</reference>
<organism evidence="1 2">
    <name type="scientific">Litoribacillus peritrichatus</name>
    <dbReference type="NCBI Taxonomy" id="718191"/>
    <lineage>
        <taxon>Bacteria</taxon>
        <taxon>Pseudomonadati</taxon>
        <taxon>Pseudomonadota</taxon>
        <taxon>Gammaproteobacteria</taxon>
        <taxon>Oceanospirillales</taxon>
        <taxon>Oceanospirillaceae</taxon>
        <taxon>Litoribacillus</taxon>
    </lineage>
</organism>